<dbReference type="InterPro" id="IPR054612">
    <property type="entry name" value="Phage_capsid-like_C"/>
</dbReference>
<organism evidence="3 4">
    <name type="scientific">Falsirhodobacter algicola</name>
    <dbReference type="NCBI Taxonomy" id="2692330"/>
    <lineage>
        <taxon>Bacteria</taxon>
        <taxon>Pseudomonadati</taxon>
        <taxon>Pseudomonadota</taxon>
        <taxon>Alphaproteobacteria</taxon>
        <taxon>Rhodobacterales</taxon>
        <taxon>Paracoccaceae</taxon>
        <taxon>Falsirhodobacter</taxon>
    </lineage>
</organism>
<dbReference type="InterPro" id="IPR024455">
    <property type="entry name" value="Phage_capsid"/>
</dbReference>
<dbReference type="Gene3D" id="3.30.2320.10">
    <property type="entry name" value="hypothetical protein PF0899 domain"/>
    <property type="match status" value="1"/>
</dbReference>
<dbReference type="EMBL" id="CP047289">
    <property type="protein sequence ID" value="QUS35150.1"/>
    <property type="molecule type" value="Genomic_DNA"/>
</dbReference>
<dbReference type="Gene3D" id="3.30.2400.10">
    <property type="entry name" value="Major capsid protein gp5"/>
    <property type="match status" value="1"/>
</dbReference>
<dbReference type="Pfam" id="PF05065">
    <property type="entry name" value="Phage_capsid"/>
    <property type="match status" value="1"/>
</dbReference>
<accession>A0A8J8MR25</accession>
<proteinExistence type="predicted"/>
<feature type="domain" description="Phage capsid-like C-terminal" evidence="2">
    <location>
        <begin position="107"/>
        <end position="392"/>
    </location>
</feature>
<comment type="subcellular location">
    <subcellularLocation>
        <location evidence="1">Virion</location>
    </subcellularLocation>
</comment>
<reference evidence="3" key="1">
    <citation type="submission" date="2020-01" db="EMBL/GenBank/DDBJ databases">
        <authorList>
            <person name="Yang Y."/>
            <person name="Kwon Y.M."/>
        </authorList>
    </citation>
    <scope>NUCLEOTIDE SEQUENCE</scope>
    <source>
        <strain evidence="3">PG104</strain>
    </source>
</reference>
<dbReference type="Proteomes" id="UP000679284">
    <property type="component" value="Chromosome"/>
</dbReference>
<evidence type="ECO:0000313" key="4">
    <source>
        <dbReference type="Proteomes" id="UP000679284"/>
    </source>
</evidence>
<name>A0A8J8MR25_9RHOB</name>
<dbReference type="KEGG" id="fap:GR316_01995"/>
<evidence type="ECO:0000313" key="3">
    <source>
        <dbReference type="EMBL" id="QUS35150.1"/>
    </source>
</evidence>
<evidence type="ECO:0000256" key="1">
    <source>
        <dbReference type="ARBA" id="ARBA00004328"/>
    </source>
</evidence>
<sequence length="395" mass="42239">MTETMSRTGGGLPDPAHEIAEAMSGFVSELKGFKTDISKSLQQQDERLTMLDRKTMTWGRPALSTGAEMEAPHQKAFNAYLRSGDDDGLRGLSLEGKAMTTAVAADGGYLVDPQTADTIRSMLVSTSSIRSIANVVNVEATSYDVLIDRSEVGSGWSNETTSLTEATTPAIERISIRLHELSAMPKASQRLLDDSAFDVEGWLAGKIATRFMRAESAAFVTGDGVDKPTGFLTAAKVANTSWAWGSLGYVTSGAASDFASTSPADCIVNLVYALQSQYRANASFVMNSKTAGAVRKMKDADGRFLWSDGLAAGQPAHLMGYPVLICEDMPDIAANAYAVAFGDFTAGYTIAERPDLRLLRDPFSAKPHVLFYATKRVGGAVTDYAAIKLLKFATS</sequence>
<gene>
    <name evidence="3" type="ORF">GR316_01995</name>
</gene>
<protein>
    <submittedName>
        <fullName evidence="3">Phage major capsid protein</fullName>
    </submittedName>
</protein>
<dbReference type="NCBIfam" id="TIGR01554">
    <property type="entry name" value="major_cap_HK97"/>
    <property type="match status" value="1"/>
</dbReference>
<keyword evidence="4" id="KW-1185">Reference proteome</keyword>
<dbReference type="AlphaFoldDB" id="A0A8J8MR25"/>
<evidence type="ECO:0000259" key="2">
    <source>
        <dbReference type="Pfam" id="PF05065"/>
    </source>
</evidence>
<dbReference type="RefSeq" id="WP_211784399.1">
    <property type="nucleotide sequence ID" value="NZ_CP047289.1"/>
</dbReference>
<dbReference type="SUPFAM" id="SSF56563">
    <property type="entry name" value="Major capsid protein gp5"/>
    <property type="match status" value="1"/>
</dbReference>